<accession>A0A8S1QSR5</accession>
<name>A0A8S1QSR5_PARPR</name>
<evidence type="ECO:0000313" key="3">
    <source>
        <dbReference type="Proteomes" id="UP000688137"/>
    </source>
</evidence>
<evidence type="ECO:0000313" key="2">
    <source>
        <dbReference type="EMBL" id="CAD8117590.1"/>
    </source>
</evidence>
<keyword evidence="3" id="KW-1185">Reference proteome</keyword>
<feature type="transmembrane region" description="Helical" evidence="1">
    <location>
        <begin position="184"/>
        <end position="203"/>
    </location>
</feature>
<sequence>MILIISKKVGLKNYQETSIFKKKQDRMVMMAKKMITIWAAHFLYSKMKYIYKYSTFYQLKSKELGQMISNARKKGFQKGIINIIPPFLEPIITISIINIFHVLLILFELKQIIEFDQDYKYKQTFLQKQYQTMQNVIQRRCCQHDQEILAVHIGQDNKDGNKYFCPQYLIKLINSKELIFQQQILSSHLTIIIFSFNLLLILMSSDKIAFKIQKNQISKILKNNVGKNQFQQIIYKIIYLNYNVHQTNLLLKLLKKLINQKIKLKVYINNARLQLLKLKTQIKIQNYQLMQRVIYQHHKNMINSQKNK</sequence>
<comment type="caution">
    <text evidence="2">The sequence shown here is derived from an EMBL/GenBank/DDBJ whole genome shotgun (WGS) entry which is preliminary data.</text>
</comment>
<protein>
    <recommendedName>
        <fullName evidence="4">Transmembrane protein</fullName>
    </recommendedName>
</protein>
<dbReference type="Proteomes" id="UP000688137">
    <property type="component" value="Unassembled WGS sequence"/>
</dbReference>
<keyword evidence="1" id="KW-0472">Membrane</keyword>
<dbReference type="EMBL" id="CAJJDM010000213">
    <property type="protein sequence ID" value="CAD8117590.1"/>
    <property type="molecule type" value="Genomic_DNA"/>
</dbReference>
<gene>
    <name evidence="2" type="ORF">PPRIM_AZ9-3.1.T2040006</name>
</gene>
<proteinExistence type="predicted"/>
<evidence type="ECO:0000256" key="1">
    <source>
        <dbReference type="SAM" id="Phobius"/>
    </source>
</evidence>
<keyword evidence="1" id="KW-0812">Transmembrane</keyword>
<feature type="transmembrane region" description="Helical" evidence="1">
    <location>
        <begin position="87"/>
        <end position="107"/>
    </location>
</feature>
<dbReference type="AlphaFoldDB" id="A0A8S1QSR5"/>
<reference evidence="2" key="1">
    <citation type="submission" date="2021-01" db="EMBL/GenBank/DDBJ databases">
        <authorList>
            <consortium name="Genoscope - CEA"/>
            <person name="William W."/>
        </authorList>
    </citation>
    <scope>NUCLEOTIDE SEQUENCE</scope>
</reference>
<keyword evidence="1" id="KW-1133">Transmembrane helix</keyword>
<organism evidence="2 3">
    <name type="scientific">Paramecium primaurelia</name>
    <dbReference type="NCBI Taxonomy" id="5886"/>
    <lineage>
        <taxon>Eukaryota</taxon>
        <taxon>Sar</taxon>
        <taxon>Alveolata</taxon>
        <taxon>Ciliophora</taxon>
        <taxon>Intramacronucleata</taxon>
        <taxon>Oligohymenophorea</taxon>
        <taxon>Peniculida</taxon>
        <taxon>Parameciidae</taxon>
        <taxon>Paramecium</taxon>
    </lineage>
</organism>
<evidence type="ECO:0008006" key="4">
    <source>
        <dbReference type="Google" id="ProtNLM"/>
    </source>
</evidence>